<dbReference type="Gene3D" id="1.25.40.10">
    <property type="entry name" value="Tetratricopeptide repeat domain"/>
    <property type="match status" value="5"/>
</dbReference>
<dbReference type="InterPro" id="IPR013210">
    <property type="entry name" value="LRR_N_plant-typ"/>
</dbReference>
<dbReference type="FunFam" id="1.25.40.10:FF:000196">
    <property type="entry name" value="Pentatricopeptide repeat-containing protein At4g14850"/>
    <property type="match status" value="1"/>
</dbReference>
<dbReference type="SUPFAM" id="SSF52058">
    <property type="entry name" value="L domain-like"/>
    <property type="match status" value="1"/>
</dbReference>
<comment type="subcellular location">
    <subcellularLocation>
        <location evidence="1">Membrane</location>
        <topology evidence="1">Single-pass type I membrane protein</topology>
    </subcellularLocation>
</comment>
<name>A0A8X8YAY5_SALSN</name>
<feature type="domain" description="Leucine-rich repeat-containing N-terminal plant-type" evidence="12">
    <location>
        <begin position="561"/>
        <end position="588"/>
    </location>
</feature>
<evidence type="ECO:0000256" key="1">
    <source>
        <dbReference type="ARBA" id="ARBA00004479"/>
    </source>
</evidence>
<evidence type="ECO:0000256" key="9">
    <source>
        <dbReference type="ARBA" id="ARBA00023136"/>
    </source>
</evidence>
<comment type="similarity">
    <text evidence="2">Belongs to the PPR family. PCMP-H subfamily.</text>
</comment>
<comment type="caution">
    <text evidence="13">The sequence shown here is derived from an EMBL/GenBank/DDBJ whole genome shotgun (WGS) entry which is preliminary data.</text>
</comment>
<gene>
    <name evidence="13" type="ORF">SASPL_111539</name>
</gene>
<evidence type="ECO:0000313" key="13">
    <source>
        <dbReference type="EMBL" id="KAG6427297.1"/>
    </source>
</evidence>
<reference evidence="13" key="2">
    <citation type="submission" date="2020-08" db="EMBL/GenBank/DDBJ databases">
        <title>Plant Genome Project.</title>
        <authorList>
            <person name="Zhang R.-G."/>
        </authorList>
    </citation>
    <scope>NUCLEOTIDE SEQUENCE</scope>
    <source>
        <strain evidence="13">Huo1</strain>
        <tissue evidence="13">Leaf</tissue>
    </source>
</reference>
<dbReference type="AlphaFoldDB" id="A0A8X8YAY5"/>
<evidence type="ECO:0000256" key="10">
    <source>
        <dbReference type="ARBA" id="ARBA00023180"/>
    </source>
</evidence>
<dbReference type="FunFam" id="3.80.10.10:FF:000041">
    <property type="entry name" value="LRR receptor-like serine/threonine-protein kinase ERECTA"/>
    <property type="match status" value="1"/>
</dbReference>
<comment type="similarity">
    <text evidence="3">Belongs to the RLP family.</text>
</comment>
<dbReference type="PANTHER" id="PTHR47926">
    <property type="entry name" value="PENTATRICOPEPTIDE REPEAT-CONTAINING PROTEIN"/>
    <property type="match status" value="1"/>
</dbReference>
<dbReference type="PROSITE" id="PS51375">
    <property type="entry name" value="PPR"/>
    <property type="match status" value="4"/>
</dbReference>
<dbReference type="InterPro" id="IPR002885">
    <property type="entry name" value="PPR_rpt"/>
</dbReference>
<dbReference type="GO" id="GO:0003729">
    <property type="term" value="F:mRNA binding"/>
    <property type="evidence" value="ECO:0007669"/>
    <property type="project" value="UniProtKB-ARBA"/>
</dbReference>
<keyword evidence="6" id="KW-0732">Signal</keyword>
<evidence type="ECO:0000259" key="12">
    <source>
        <dbReference type="Pfam" id="PF08263"/>
    </source>
</evidence>
<dbReference type="InterPro" id="IPR046960">
    <property type="entry name" value="PPR_At4g14850-like_plant"/>
</dbReference>
<dbReference type="GO" id="GO:0016020">
    <property type="term" value="C:membrane"/>
    <property type="evidence" value="ECO:0007669"/>
    <property type="project" value="UniProtKB-SubCell"/>
</dbReference>
<protein>
    <recommendedName>
        <fullName evidence="12">Leucine-rich repeat-containing N-terminal plant-type domain-containing protein</fullName>
    </recommendedName>
</protein>
<dbReference type="Pfam" id="PF13041">
    <property type="entry name" value="PPR_2"/>
    <property type="match status" value="1"/>
</dbReference>
<dbReference type="Gene3D" id="3.80.10.10">
    <property type="entry name" value="Ribonuclease Inhibitor"/>
    <property type="match status" value="2"/>
</dbReference>
<dbReference type="GO" id="GO:0009451">
    <property type="term" value="P:RNA modification"/>
    <property type="evidence" value="ECO:0007669"/>
    <property type="project" value="InterPro"/>
</dbReference>
<keyword evidence="4" id="KW-0433">Leucine-rich repeat</keyword>
<evidence type="ECO:0000256" key="3">
    <source>
        <dbReference type="ARBA" id="ARBA00009592"/>
    </source>
</evidence>
<dbReference type="InterPro" id="IPR032675">
    <property type="entry name" value="LRR_dom_sf"/>
</dbReference>
<dbReference type="InterPro" id="IPR001611">
    <property type="entry name" value="Leu-rich_rpt"/>
</dbReference>
<feature type="repeat" description="PPR" evidence="11">
    <location>
        <begin position="326"/>
        <end position="360"/>
    </location>
</feature>
<feature type="repeat" description="PPR" evidence="11">
    <location>
        <begin position="124"/>
        <end position="158"/>
    </location>
</feature>
<dbReference type="EMBL" id="PNBA02000004">
    <property type="protein sequence ID" value="KAG6427297.1"/>
    <property type="molecule type" value="Genomic_DNA"/>
</dbReference>
<dbReference type="Proteomes" id="UP000298416">
    <property type="component" value="Unassembled WGS sequence"/>
</dbReference>
<evidence type="ECO:0000256" key="6">
    <source>
        <dbReference type="ARBA" id="ARBA00022729"/>
    </source>
</evidence>
<dbReference type="FunFam" id="3.80.10.10:FF:000275">
    <property type="entry name" value="Leucine-rich repeat receptor-like protein kinase"/>
    <property type="match status" value="1"/>
</dbReference>
<keyword evidence="9" id="KW-0472">Membrane</keyword>
<keyword evidence="14" id="KW-1185">Reference proteome</keyword>
<dbReference type="Pfam" id="PF01535">
    <property type="entry name" value="PPR"/>
    <property type="match status" value="5"/>
</dbReference>
<feature type="repeat" description="PPR" evidence="11">
    <location>
        <begin position="295"/>
        <end position="325"/>
    </location>
</feature>
<dbReference type="NCBIfam" id="TIGR00756">
    <property type="entry name" value="PPR"/>
    <property type="match status" value="2"/>
</dbReference>
<evidence type="ECO:0000256" key="2">
    <source>
        <dbReference type="ARBA" id="ARBA00006643"/>
    </source>
</evidence>
<feature type="repeat" description="PPR" evidence="11">
    <location>
        <begin position="225"/>
        <end position="259"/>
    </location>
</feature>
<dbReference type="InterPro" id="IPR046848">
    <property type="entry name" value="E_motif"/>
</dbReference>
<organism evidence="13">
    <name type="scientific">Salvia splendens</name>
    <name type="common">Scarlet sage</name>
    <dbReference type="NCBI Taxonomy" id="180675"/>
    <lineage>
        <taxon>Eukaryota</taxon>
        <taxon>Viridiplantae</taxon>
        <taxon>Streptophyta</taxon>
        <taxon>Embryophyta</taxon>
        <taxon>Tracheophyta</taxon>
        <taxon>Spermatophyta</taxon>
        <taxon>Magnoliopsida</taxon>
        <taxon>eudicotyledons</taxon>
        <taxon>Gunneridae</taxon>
        <taxon>Pentapetalae</taxon>
        <taxon>asterids</taxon>
        <taxon>lamiids</taxon>
        <taxon>Lamiales</taxon>
        <taxon>Lamiaceae</taxon>
        <taxon>Nepetoideae</taxon>
        <taxon>Mentheae</taxon>
        <taxon>Salviinae</taxon>
        <taxon>Salvia</taxon>
        <taxon>Salvia subgen. Calosphace</taxon>
        <taxon>core Calosphace</taxon>
    </lineage>
</organism>
<dbReference type="PANTHER" id="PTHR47926:SF374">
    <property type="entry name" value="PENTATRICOPEPTIDE REPEAT-CONTAINING PROTEIN"/>
    <property type="match status" value="1"/>
</dbReference>
<sequence>MYCKCGQLRDAVHLFEEMPLRDTVSWNSLISGFLKVGNLETGFGYFKLLLGSTEYMFDHASLTSVLSACGGKELLAIVTRLHALAILSGYHRDVTVGNALITSYFRCLSLELGMCVFYEIPERNVVTWTAAISGMAQNEYYAGSLNLFMEMYHSPVSPNGLTYLAALTACSGLQALMEGAQIHGVVCKMGYQSDLCIESALMDVYSKCGCVEEAWRIFESAEVLDEVSMTVILAGFAQNGYGEEATRLFVKMVKAGAYLDPNMISAILGVFGIGASQSLGVQIHSMVTKKGIASNVFVCNGLINMYSKCGELEGSVKVFEGMLKKNQVSWNSMIAAFARHGDGLRALELYKQMKLAGVEPTDVTFLSLLHACSHVGLLHTGMEFLQSMERTYGMRPRMEHYACVVDMLGRAGMLREAKSFIEGLRVKPDALVWQALLGACSIYGDVDVGNYAAEQLALAAPDSPVLFVSLANIYSSRGLWKERARTIKKMKEIGVAKDTGASWIEIKKKIHSFVVADRIHQQGDDVYAVLTIYLPDPVLPSQNPTHAKIWDAKTEITLSLASISDPYRVLSSWGSNNPNHCSWAGVSCGPGSRVAALNITGGGNSLSCARIAQFPLYGFWIRRNCLGGNRKILGKLSAAVAKLSELKILSLPFNELSGEIPAEIWGMGKLQVLDLEGNLISGALLSQFSGLRKLKVLNLGFNKIFGGMPSSLSNCTGLQVLSLAGNQLNRSIPGFVGGFMDLSGLHLSFNLLSGSIPVEIGDNCGKMEHLELSGNYLTGGIPREIAKCSGLKTLLLYSNLLEEVLPSELGQLSQLQVMDVSRNNFGGPIPPQISNCTSLSILVLANSWNPLPNVSILGGSYSMEKLALPVD</sequence>
<proteinExistence type="inferred from homology"/>
<dbReference type="Pfam" id="PF00560">
    <property type="entry name" value="LRR_1"/>
    <property type="match status" value="4"/>
</dbReference>
<evidence type="ECO:0000313" key="14">
    <source>
        <dbReference type="Proteomes" id="UP000298416"/>
    </source>
</evidence>
<keyword evidence="10" id="KW-0325">Glycoprotein</keyword>
<keyword evidence="7" id="KW-0677">Repeat</keyword>
<dbReference type="InterPro" id="IPR011990">
    <property type="entry name" value="TPR-like_helical_dom_sf"/>
</dbReference>
<dbReference type="FunFam" id="1.25.40.10:FF:000690">
    <property type="entry name" value="Pentatricopeptide repeat-containing protein"/>
    <property type="match status" value="1"/>
</dbReference>
<dbReference type="Pfam" id="PF08263">
    <property type="entry name" value="LRRNT_2"/>
    <property type="match status" value="1"/>
</dbReference>
<evidence type="ECO:0000256" key="5">
    <source>
        <dbReference type="ARBA" id="ARBA00022692"/>
    </source>
</evidence>
<accession>A0A8X8YAY5</accession>
<evidence type="ECO:0000256" key="4">
    <source>
        <dbReference type="ARBA" id="ARBA00022614"/>
    </source>
</evidence>
<evidence type="ECO:0000256" key="11">
    <source>
        <dbReference type="PROSITE-ProRule" id="PRU00708"/>
    </source>
</evidence>
<evidence type="ECO:0000256" key="7">
    <source>
        <dbReference type="ARBA" id="ARBA00022737"/>
    </source>
</evidence>
<evidence type="ECO:0000256" key="8">
    <source>
        <dbReference type="ARBA" id="ARBA00022989"/>
    </source>
</evidence>
<reference evidence="13" key="1">
    <citation type="submission" date="2018-01" db="EMBL/GenBank/DDBJ databases">
        <authorList>
            <person name="Mao J.F."/>
        </authorList>
    </citation>
    <scope>NUCLEOTIDE SEQUENCE</scope>
    <source>
        <strain evidence="13">Huo1</strain>
        <tissue evidence="13">Leaf</tissue>
    </source>
</reference>
<keyword evidence="8" id="KW-1133">Transmembrane helix</keyword>
<keyword evidence="5" id="KW-0812">Transmembrane</keyword>
<dbReference type="Pfam" id="PF20431">
    <property type="entry name" value="E_motif"/>
    <property type="match status" value="1"/>
</dbReference>